<dbReference type="EMBL" id="JAHRHJ020000009">
    <property type="protein sequence ID" value="KAH9300498.1"/>
    <property type="molecule type" value="Genomic_DNA"/>
</dbReference>
<feature type="non-terminal residue" evidence="3">
    <location>
        <position position="60"/>
    </location>
</feature>
<keyword evidence="4" id="KW-1185">Reference proteome</keyword>
<dbReference type="GO" id="GO:0043565">
    <property type="term" value="F:sequence-specific DNA binding"/>
    <property type="evidence" value="ECO:0007669"/>
    <property type="project" value="InterPro"/>
</dbReference>
<dbReference type="Proteomes" id="UP000824469">
    <property type="component" value="Unassembled WGS sequence"/>
</dbReference>
<name>A0AA38CPU8_TAXCH</name>
<dbReference type="InterPro" id="IPR013088">
    <property type="entry name" value="Znf_NHR/GATA"/>
</dbReference>
<evidence type="ECO:0000313" key="4">
    <source>
        <dbReference type="Proteomes" id="UP000824469"/>
    </source>
</evidence>
<dbReference type="InterPro" id="IPR045280">
    <property type="entry name" value="TIFY-like"/>
</dbReference>
<evidence type="ECO:0000256" key="1">
    <source>
        <dbReference type="PROSITE-ProRule" id="PRU00094"/>
    </source>
</evidence>
<keyword evidence="1" id="KW-0479">Metal-binding</keyword>
<keyword evidence="1" id="KW-0863">Zinc-finger</keyword>
<organism evidence="3 4">
    <name type="scientific">Taxus chinensis</name>
    <name type="common">Chinese yew</name>
    <name type="synonym">Taxus wallichiana var. chinensis</name>
    <dbReference type="NCBI Taxonomy" id="29808"/>
    <lineage>
        <taxon>Eukaryota</taxon>
        <taxon>Viridiplantae</taxon>
        <taxon>Streptophyta</taxon>
        <taxon>Embryophyta</taxon>
        <taxon>Tracheophyta</taxon>
        <taxon>Spermatophyta</taxon>
        <taxon>Pinopsida</taxon>
        <taxon>Pinidae</taxon>
        <taxon>Conifers II</taxon>
        <taxon>Cupressales</taxon>
        <taxon>Taxaceae</taxon>
        <taxon>Taxus</taxon>
    </lineage>
</organism>
<dbReference type="PROSITE" id="PS00344">
    <property type="entry name" value="GATA_ZN_FINGER_1"/>
    <property type="match status" value="1"/>
</dbReference>
<evidence type="ECO:0000313" key="3">
    <source>
        <dbReference type="EMBL" id="KAH9300498.1"/>
    </source>
</evidence>
<dbReference type="GO" id="GO:0006355">
    <property type="term" value="P:regulation of DNA-templated transcription"/>
    <property type="evidence" value="ECO:0007669"/>
    <property type="project" value="InterPro"/>
</dbReference>
<protein>
    <recommendedName>
        <fullName evidence="2">GATA-type domain-containing protein</fullName>
    </recommendedName>
</protein>
<dbReference type="InterPro" id="IPR000679">
    <property type="entry name" value="Znf_GATA"/>
</dbReference>
<gene>
    <name evidence="3" type="ORF">KI387_012081</name>
</gene>
<feature type="domain" description="GATA-type" evidence="2">
    <location>
        <begin position="1"/>
        <end position="51"/>
    </location>
</feature>
<proteinExistence type="predicted"/>
<dbReference type="SUPFAM" id="SSF57716">
    <property type="entry name" value="Glucocorticoid receptor-like (DNA-binding domain)"/>
    <property type="match status" value="1"/>
</dbReference>
<dbReference type="PANTHER" id="PTHR46125">
    <property type="entry name" value="GATA TRANSCRIPTION FACTOR 28"/>
    <property type="match status" value="1"/>
</dbReference>
<accession>A0AA38CPU8</accession>
<keyword evidence="1" id="KW-0862">Zinc</keyword>
<dbReference type="AlphaFoldDB" id="A0AA38CPU8"/>
<dbReference type="PANTHER" id="PTHR46125:SF27">
    <property type="entry name" value="GATA TRANSCRIPTION FACTOR 28"/>
    <property type="match status" value="1"/>
</dbReference>
<reference evidence="3 4" key="1">
    <citation type="journal article" date="2021" name="Nat. Plants">
        <title>The Taxus genome provides insights into paclitaxel biosynthesis.</title>
        <authorList>
            <person name="Xiong X."/>
            <person name="Gou J."/>
            <person name="Liao Q."/>
            <person name="Li Y."/>
            <person name="Zhou Q."/>
            <person name="Bi G."/>
            <person name="Li C."/>
            <person name="Du R."/>
            <person name="Wang X."/>
            <person name="Sun T."/>
            <person name="Guo L."/>
            <person name="Liang H."/>
            <person name="Lu P."/>
            <person name="Wu Y."/>
            <person name="Zhang Z."/>
            <person name="Ro D.K."/>
            <person name="Shang Y."/>
            <person name="Huang S."/>
            <person name="Yan J."/>
        </authorList>
    </citation>
    <scope>NUCLEOTIDE SEQUENCE [LARGE SCALE GENOMIC DNA]</scope>
    <source>
        <strain evidence="3">Ta-2019</strain>
    </source>
</reference>
<dbReference type="Pfam" id="PF00320">
    <property type="entry name" value="GATA"/>
    <property type="match status" value="1"/>
</dbReference>
<dbReference type="SMART" id="SM00401">
    <property type="entry name" value="ZnF_GATA"/>
    <property type="match status" value="1"/>
</dbReference>
<feature type="non-terminal residue" evidence="3">
    <location>
        <position position="1"/>
    </location>
</feature>
<evidence type="ECO:0000259" key="2">
    <source>
        <dbReference type="PROSITE" id="PS50114"/>
    </source>
</evidence>
<dbReference type="GO" id="GO:0008270">
    <property type="term" value="F:zinc ion binding"/>
    <property type="evidence" value="ECO:0007669"/>
    <property type="project" value="UniProtKB-KW"/>
</dbReference>
<dbReference type="CDD" id="cd00202">
    <property type="entry name" value="ZnF_GATA"/>
    <property type="match status" value="1"/>
</dbReference>
<dbReference type="Gene3D" id="3.30.50.10">
    <property type="entry name" value="Erythroid Transcription Factor GATA-1, subunit A"/>
    <property type="match status" value="1"/>
</dbReference>
<sequence>CLHCAIGEGSTPMMRRGPSGPRTLCNACGLVWANKGVLRDLSKNPTILGSQDQSQSSHEQ</sequence>
<dbReference type="PROSITE" id="PS50114">
    <property type="entry name" value="GATA_ZN_FINGER_2"/>
    <property type="match status" value="1"/>
</dbReference>
<comment type="caution">
    <text evidence="3">The sequence shown here is derived from an EMBL/GenBank/DDBJ whole genome shotgun (WGS) entry which is preliminary data.</text>
</comment>